<evidence type="ECO:0000313" key="3">
    <source>
        <dbReference type="EnsemblPlants" id="OPUNC01G10860.1"/>
    </source>
</evidence>
<reference evidence="3" key="2">
    <citation type="submission" date="2018-05" db="EMBL/GenBank/DDBJ databases">
        <title>OpunRS2 (Oryza punctata Reference Sequence Version 2).</title>
        <authorList>
            <person name="Zhang J."/>
            <person name="Kudrna D."/>
            <person name="Lee S."/>
            <person name="Talag J."/>
            <person name="Welchert J."/>
            <person name="Wing R.A."/>
        </authorList>
    </citation>
    <scope>NUCLEOTIDE SEQUENCE [LARGE SCALE GENOMIC DNA]</scope>
</reference>
<evidence type="ECO:0000256" key="1">
    <source>
        <dbReference type="SAM" id="Coils"/>
    </source>
</evidence>
<evidence type="ECO:0000313" key="4">
    <source>
        <dbReference type="Proteomes" id="UP000026962"/>
    </source>
</evidence>
<name>A0A0E0JGZ3_ORYPU</name>
<feature type="coiled-coil region" evidence="1">
    <location>
        <begin position="1"/>
        <end position="28"/>
    </location>
</feature>
<reference evidence="3" key="1">
    <citation type="submission" date="2015-04" db="UniProtKB">
        <authorList>
            <consortium name="EnsemblPlants"/>
        </authorList>
    </citation>
    <scope>IDENTIFICATION</scope>
</reference>
<sequence>MEALRQEATRAEAKAQRLAREVVSATESAKTACRTLHLALTDMGAKARGVSRRKRLRTRVLRVDSAGCAVSDCATACGDCCARVSAAFALGLLQQSGCEHIAQFPDFAKGDWEVSAQDISPTLRAWRKQFWQKDGRSAAKARLLEQLVKTEVADEGAEPTEEGGGDAQDHPEGLRRKLCVRPPFGDWRSRNEKFVAREMMINGDSYKVVNIANWMRTHPGRTLEDYDRVHAARLEGMAHF</sequence>
<dbReference type="AlphaFoldDB" id="A0A0E0JGZ3"/>
<dbReference type="HOGENOM" id="CLU_061671_1_0_1"/>
<organism evidence="3">
    <name type="scientific">Oryza punctata</name>
    <name type="common">Red rice</name>
    <dbReference type="NCBI Taxonomy" id="4537"/>
    <lineage>
        <taxon>Eukaryota</taxon>
        <taxon>Viridiplantae</taxon>
        <taxon>Streptophyta</taxon>
        <taxon>Embryophyta</taxon>
        <taxon>Tracheophyta</taxon>
        <taxon>Spermatophyta</taxon>
        <taxon>Magnoliopsida</taxon>
        <taxon>Liliopsida</taxon>
        <taxon>Poales</taxon>
        <taxon>Poaceae</taxon>
        <taxon>BOP clade</taxon>
        <taxon>Oryzoideae</taxon>
        <taxon>Oryzeae</taxon>
        <taxon>Oryzinae</taxon>
        <taxon>Oryza</taxon>
    </lineage>
</organism>
<keyword evidence="4" id="KW-1185">Reference proteome</keyword>
<dbReference type="Gramene" id="OPUNC01G10860.1">
    <property type="protein sequence ID" value="OPUNC01G10860.1"/>
    <property type="gene ID" value="OPUNC01G10860"/>
</dbReference>
<protein>
    <submittedName>
        <fullName evidence="3">Uncharacterized protein</fullName>
    </submittedName>
</protein>
<dbReference type="EnsemblPlants" id="OPUNC01G10860.1">
    <property type="protein sequence ID" value="OPUNC01G10860.1"/>
    <property type="gene ID" value="OPUNC01G10860"/>
</dbReference>
<accession>A0A0E0JGZ3</accession>
<proteinExistence type="predicted"/>
<keyword evidence="1" id="KW-0175">Coiled coil</keyword>
<evidence type="ECO:0000256" key="2">
    <source>
        <dbReference type="SAM" id="MobiDB-lite"/>
    </source>
</evidence>
<feature type="compositionally biased region" description="Acidic residues" evidence="2">
    <location>
        <begin position="153"/>
        <end position="164"/>
    </location>
</feature>
<feature type="region of interest" description="Disordered" evidence="2">
    <location>
        <begin position="152"/>
        <end position="173"/>
    </location>
</feature>
<dbReference type="Proteomes" id="UP000026962">
    <property type="component" value="Chromosome 1"/>
</dbReference>